<dbReference type="OrthoDB" id="4781at2759"/>
<gene>
    <name evidence="10" type="ORF">KP509_23G002100</name>
</gene>
<dbReference type="GO" id="GO:0010411">
    <property type="term" value="P:xyloglucan metabolic process"/>
    <property type="evidence" value="ECO:0007669"/>
    <property type="project" value="InterPro"/>
</dbReference>
<feature type="signal peptide" evidence="8">
    <location>
        <begin position="1"/>
        <end position="32"/>
    </location>
</feature>
<keyword evidence="1 8" id="KW-0808">Transferase</keyword>
<evidence type="ECO:0000256" key="4">
    <source>
        <dbReference type="ARBA" id="ARBA00023180"/>
    </source>
</evidence>
<dbReference type="OMA" id="IDACECT"/>
<evidence type="ECO:0000313" key="10">
    <source>
        <dbReference type="EMBL" id="KAH7300887.1"/>
    </source>
</evidence>
<dbReference type="PROSITE" id="PS01034">
    <property type="entry name" value="GH16_1"/>
    <property type="match status" value="1"/>
</dbReference>
<organism evidence="10 11">
    <name type="scientific">Ceratopteris richardii</name>
    <name type="common">Triangle waterfern</name>
    <dbReference type="NCBI Taxonomy" id="49495"/>
    <lineage>
        <taxon>Eukaryota</taxon>
        <taxon>Viridiplantae</taxon>
        <taxon>Streptophyta</taxon>
        <taxon>Embryophyta</taxon>
        <taxon>Tracheophyta</taxon>
        <taxon>Polypodiopsida</taxon>
        <taxon>Polypodiidae</taxon>
        <taxon>Polypodiales</taxon>
        <taxon>Pteridineae</taxon>
        <taxon>Pteridaceae</taxon>
        <taxon>Parkerioideae</taxon>
        <taxon>Ceratopteris</taxon>
    </lineage>
</organism>
<comment type="subcellular location">
    <subcellularLocation>
        <location evidence="8">Secreted</location>
        <location evidence="8">Cell wall</location>
    </subcellularLocation>
    <subcellularLocation>
        <location evidence="8">Secreted</location>
        <location evidence="8">Extracellular space</location>
        <location evidence="8">Apoplast</location>
    </subcellularLocation>
</comment>
<reference evidence="10 11" key="1">
    <citation type="submission" date="2021-08" db="EMBL/GenBank/DDBJ databases">
        <title>WGS assembly of Ceratopteris richardii.</title>
        <authorList>
            <person name="Marchant D.B."/>
            <person name="Chen G."/>
            <person name="Jenkins J."/>
            <person name="Shu S."/>
            <person name="Leebens-Mack J."/>
            <person name="Grimwood J."/>
            <person name="Schmutz J."/>
            <person name="Soltis P."/>
            <person name="Soltis D."/>
            <person name="Chen Z.-H."/>
        </authorList>
    </citation>
    <scope>NUCLEOTIDE SEQUENCE [LARGE SCALE GENOMIC DNA]</scope>
    <source>
        <strain evidence="10">Whitten #5841</strain>
        <tissue evidence="10">Leaf</tissue>
    </source>
</reference>
<keyword evidence="8" id="KW-0732">Signal</keyword>
<keyword evidence="4" id="KW-0325">Glycoprotein</keyword>
<dbReference type="Proteomes" id="UP000825935">
    <property type="component" value="Chromosome 23"/>
</dbReference>
<feature type="glycosylation site" description="N-linked (GlcNAc...) asparagine" evidence="7">
    <location>
        <position position="129"/>
    </location>
</feature>
<keyword evidence="8" id="KW-0052">Apoplast</keyword>
<evidence type="ECO:0000256" key="2">
    <source>
        <dbReference type="ARBA" id="ARBA00022801"/>
    </source>
</evidence>
<dbReference type="EC" id="2.4.1.207" evidence="8"/>
<evidence type="ECO:0000256" key="7">
    <source>
        <dbReference type="PIRSR" id="PIRSR005604-2"/>
    </source>
</evidence>
<protein>
    <recommendedName>
        <fullName evidence="8">Xyloglucan endotransglucosylase/hydrolase</fullName>
        <ecNumber evidence="8">2.4.1.207</ecNumber>
    </recommendedName>
</protein>
<dbReference type="CDD" id="cd02176">
    <property type="entry name" value="GH16_XET"/>
    <property type="match status" value="1"/>
</dbReference>
<evidence type="ECO:0000256" key="8">
    <source>
        <dbReference type="RuleBase" id="RU361120"/>
    </source>
</evidence>
<dbReference type="EMBL" id="CM035428">
    <property type="protein sequence ID" value="KAH7300887.1"/>
    <property type="molecule type" value="Genomic_DNA"/>
</dbReference>
<dbReference type="InterPro" id="IPR016455">
    <property type="entry name" value="XTH"/>
</dbReference>
<comment type="function">
    <text evidence="8">Catalyzes xyloglucan endohydrolysis (XEH) and/or endotransglycosylation (XET). Cleaves and religates xyloglucan polymers, an essential constituent of the primary cell wall, and thereby participates in cell wall construction of growing tissues.</text>
</comment>
<evidence type="ECO:0000256" key="1">
    <source>
        <dbReference type="ARBA" id="ARBA00022679"/>
    </source>
</evidence>
<dbReference type="InterPro" id="IPR044791">
    <property type="entry name" value="Beta-glucanase/XTH"/>
</dbReference>
<dbReference type="GO" id="GO:0004553">
    <property type="term" value="F:hydrolase activity, hydrolyzing O-glycosyl compounds"/>
    <property type="evidence" value="ECO:0007669"/>
    <property type="project" value="InterPro"/>
</dbReference>
<comment type="similarity">
    <text evidence="8">Belongs to the glycosyl hydrolase 16 family.</text>
</comment>
<keyword evidence="8" id="KW-0964">Secreted</keyword>
<keyword evidence="11" id="KW-1185">Reference proteome</keyword>
<evidence type="ECO:0000256" key="6">
    <source>
        <dbReference type="PIRSR" id="PIRSR005604-1"/>
    </source>
</evidence>
<keyword evidence="8" id="KW-0134">Cell wall</keyword>
<accession>A0A8T2RZ39</accession>
<dbReference type="PROSITE" id="PS51762">
    <property type="entry name" value="GH16_2"/>
    <property type="match status" value="1"/>
</dbReference>
<dbReference type="PANTHER" id="PTHR31062">
    <property type="entry name" value="XYLOGLUCAN ENDOTRANSGLUCOSYLASE/HYDROLASE PROTEIN 8-RELATED"/>
    <property type="match status" value="1"/>
</dbReference>
<dbReference type="Gene3D" id="2.60.120.200">
    <property type="match status" value="1"/>
</dbReference>
<sequence>MKPFGVRASKGERTKTLLFLLLAFLFSSGGLGAAATRVRTAMVDSFQDDFIITWGYDHVMPSSDGQALCLMLDNSSGSSMASKKTYLYGTVSMEMKLVPGDSAGVVTAYYMASSNTELRDELDFEFLGNVSGEPYILQTNVYAHGVGGREQRIYLWFDPTQDFHAYTLTWNPHNIIFSVDDVPIRVFNNLESKGVPFPNRQAMGIYSSIWNGDEWATQGGSIKINWDHAPFIASYRGFLVNACDAEASECSLSVAPSSGRQASLSASQLTNLEKVKKGYMVYDYCADSPRYTVPPTECAYNP</sequence>
<dbReference type="AlphaFoldDB" id="A0A8T2RZ39"/>
<dbReference type="InterPro" id="IPR008263">
    <property type="entry name" value="GH16_AS"/>
</dbReference>
<keyword evidence="5 8" id="KW-0326">Glycosidase</keyword>
<feature type="active site" description="Proton donor" evidence="6">
    <location>
        <position position="125"/>
    </location>
</feature>
<name>A0A8T2RZ39_CERRI</name>
<dbReference type="PRINTS" id="PR00737">
    <property type="entry name" value="GLHYDRLASE16"/>
</dbReference>
<evidence type="ECO:0000256" key="5">
    <source>
        <dbReference type="ARBA" id="ARBA00023295"/>
    </source>
</evidence>
<comment type="caution">
    <text evidence="10">The sequence shown here is derived from an EMBL/GenBank/DDBJ whole genome shotgun (WGS) entry which is preliminary data.</text>
</comment>
<dbReference type="GO" id="GO:0048046">
    <property type="term" value="C:apoplast"/>
    <property type="evidence" value="ECO:0007669"/>
    <property type="project" value="UniProtKB-SubCell"/>
</dbReference>
<dbReference type="InterPro" id="IPR000757">
    <property type="entry name" value="Beta-glucanase-like"/>
</dbReference>
<dbReference type="InterPro" id="IPR010713">
    <property type="entry name" value="XET_C"/>
</dbReference>
<evidence type="ECO:0000256" key="3">
    <source>
        <dbReference type="ARBA" id="ARBA00023157"/>
    </source>
</evidence>
<dbReference type="InterPro" id="IPR008264">
    <property type="entry name" value="Beta_glucanase"/>
</dbReference>
<keyword evidence="8" id="KW-0961">Cell wall biogenesis/degradation</keyword>
<dbReference type="FunFam" id="2.60.120.200:FF:000025">
    <property type="entry name" value="Xyloglucan endotransglucosylase/hydrolase"/>
    <property type="match status" value="1"/>
</dbReference>
<dbReference type="SUPFAM" id="SSF49899">
    <property type="entry name" value="Concanavalin A-like lectins/glucanases"/>
    <property type="match status" value="1"/>
</dbReference>
<keyword evidence="3" id="KW-1015">Disulfide bond</keyword>
<proteinExistence type="inferred from homology"/>
<dbReference type="GO" id="GO:0042546">
    <property type="term" value="P:cell wall biogenesis"/>
    <property type="evidence" value="ECO:0007669"/>
    <property type="project" value="InterPro"/>
</dbReference>
<evidence type="ECO:0000313" key="11">
    <source>
        <dbReference type="Proteomes" id="UP000825935"/>
    </source>
</evidence>
<evidence type="ECO:0000259" key="9">
    <source>
        <dbReference type="PROSITE" id="PS51762"/>
    </source>
</evidence>
<feature type="active site" description="Nucleophile" evidence="6">
    <location>
        <position position="121"/>
    </location>
</feature>
<dbReference type="Pfam" id="PF06955">
    <property type="entry name" value="XET_C"/>
    <property type="match status" value="1"/>
</dbReference>
<dbReference type="GO" id="GO:0071555">
    <property type="term" value="P:cell wall organization"/>
    <property type="evidence" value="ECO:0007669"/>
    <property type="project" value="UniProtKB-KW"/>
</dbReference>
<comment type="PTM">
    <text evidence="8">Contains at least one intrachain disulfide bond essential for its enzymatic activity.</text>
</comment>
<dbReference type="PIRSF" id="PIRSF005604">
    <property type="entry name" value="XET"/>
    <property type="match status" value="1"/>
</dbReference>
<keyword evidence="2 8" id="KW-0378">Hydrolase</keyword>
<dbReference type="Pfam" id="PF00722">
    <property type="entry name" value="Glyco_hydro_16"/>
    <property type="match status" value="1"/>
</dbReference>
<dbReference type="InterPro" id="IPR013320">
    <property type="entry name" value="ConA-like_dom_sf"/>
</dbReference>
<dbReference type="GO" id="GO:0016762">
    <property type="term" value="F:xyloglucan:xyloglucosyl transferase activity"/>
    <property type="evidence" value="ECO:0007669"/>
    <property type="project" value="UniProtKB-EC"/>
</dbReference>
<feature type="chain" id="PRO_5035959737" description="Xyloglucan endotransglucosylase/hydrolase" evidence="8">
    <location>
        <begin position="33"/>
        <end position="302"/>
    </location>
</feature>
<feature type="domain" description="GH16" evidence="9">
    <location>
        <begin position="36"/>
        <end position="235"/>
    </location>
</feature>